<reference evidence="2" key="1">
    <citation type="submission" date="2021-03" db="EMBL/GenBank/DDBJ databases">
        <title>Draft genome sequence of rust myrtle Austropuccinia psidii MF-1, a brazilian biotype.</title>
        <authorList>
            <person name="Quecine M.C."/>
            <person name="Pachon D.M.R."/>
            <person name="Bonatelli M.L."/>
            <person name="Correr F.H."/>
            <person name="Franceschini L.M."/>
            <person name="Leite T.F."/>
            <person name="Margarido G.R.A."/>
            <person name="Almeida C.A."/>
            <person name="Ferrarezi J.A."/>
            <person name="Labate C.A."/>
        </authorList>
    </citation>
    <scope>NUCLEOTIDE SEQUENCE</scope>
    <source>
        <strain evidence="2">MF-1</strain>
    </source>
</reference>
<keyword evidence="3" id="KW-1185">Reference proteome</keyword>
<feature type="compositionally biased region" description="Basic and acidic residues" evidence="1">
    <location>
        <begin position="1"/>
        <end position="31"/>
    </location>
</feature>
<organism evidence="2 3">
    <name type="scientific">Austropuccinia psidii MF-1</name>
    <dbReference type="NCBI Taxonomy" id="1389203"/>
    <lineage>
        <taxon>Eukaryota</taxon>
        <taxon>Fungi</taxon>
        <taxon>Dikarya</taxon>
        <taxon>Basidiomycota</taxon>
        <taxon>Pucciniomycotina</taxon>
        <taxon>Pucciniomycetes</taxon>
        <taxon>Pucciniales</taxon>
        <taxon>Sphaerophragmiaceae</taxon>
        <taxon>Austropuccinia</taxon>
    </lineage>
</organism>
<evidence type="ECO:0000313" key="2">
    <source>
        <dbReference type="EMBL" id="MBW0485645.1"/>
    </source>
</evidence>
<evidence type="ECO:0000313" key="3">
    <source>
        <dbReference type="Proteomes" id="UP000765509"/>
    </source>
</evidence>
<accession>A0A9Q3CMB3</accession>
<sequence>MVSKNYEEMEHGEKIEELEEGKILETQEAGKGKSSGIISNQIQDEQEPKPLSWYLKKEIQENKEWATYDSKKWSEWVRKTLPPSSEYEEYIKNQGPEAKNIALTLDPEFWKTEDKT</sequence>
<proteinExistence type="predicted"/>
<feature type="region of interest" description="Disordered" evidence="1">
    <location>
        <begin position="1"/>
        <end position="44"/>
    </location>
</feature>
<evidence type="ECO:0000256" key="1">
    <source>
        <dbReference type="SAM" id="MobiDB-lite"/>
    </source>
</evidence>
<protein>
    <submittedName>
        <fullName evidence="2">Uncharacterized protein</fullName>
    </submittedName>
</protein>
<dbReference type="EMBL" id="AVOT02008262">
    <property type="protein sequence ID" value="MBW0485645.1"/>
    <property type="molecule type" value="Genomic_DNA"/>
</dbReference>
<comment type="caution">
    <text evidence="2">The sequence shown here is derived from an EMBL/GenBank/DDBJ whole genome shotgun (WGS) entry which is preliminary data.</text>
</comment>
<name>A0A9Q3CMB3_9BASI</name>
<dbReference type="Proteomes" id="UP000765509">
    <property type="component" value="Unassembled WGS sequence"/>
</dbReference>
<gene>
    <name evidence="2" type="ORF">O181_025360</name>
</gene>
<dbReference type="AlphaFoldDB" id="A0A9Q3CMB3"/>